<dbReference type="GO" id="GO:0019441">
    <property type="term" value="P:L-tryptophan catabolic process to kynurenine"/>
    <property type="evidence" value="ECO:0007669"/>
    <property type="project" value="InterPro"/>
</dbReference>
<name>A0A081C7C0_VECG1</name>
<dbReference type="Proteomes" id="UP000030661">
    <property type="component" value="Unassembled WGS sequence"/>
</dbReference>
<dbReference type="Gene3D" id="3.50.30.50">
    <property type="entry name" value="Putative cyclase"/>
    <property type="match status" value="1"/>
</dbReference>
<dbReference type="eggNOG" id="COG1878">
    <property type="taxonomic scope" value="Bacteria"/>
</dbReference>
<dbReference type="InterPro" id="IPR007325">
    <property type="entry name" value="KFase/CYL"/>
</dbReference>
<sequence length="269" mass="29427">MNFIGAGNIIDLTVTLAESLPCTWPGHMLFAHNSWVRFREQKPDAKDVQKTSPYQTNFIIIDEHCGTHFDASTHFIPPEDSGLPFAGPLGSNSAEKVCLNDLIGPAAVIDVRFLNHQKVQPGVSPTITVEHIISWETEHGPIQAREIVLFCTGWDRYYQTGNEGRQYVQGPVLFRDTPGWPAPGPETVIYLHEKGVKTIGTDGTSLGSSHNGAPMHQEGLKRGLIYIEALTHLDQLPPRGAQFLFLPLKVAGATGCPGRAIAMISQGEQ</sequence>
<dbReference type="Pfam" id="PF04199">
    <property type="entry name" value="Cyclase"/>
    <property type="match status" value="1"/>
</dbReference>
<protein>
    <submittedName>
        <fullName evidence="1">Cyclase family protein</fullName>
    </submittedName>
</protein>
<dbReference type="GO" id="GO:0004061">
    <property type="term" value="F:arylformamidase activity"/>
    <property type="evidence" value="ECO:0007669"/>
    <property type="project" value="InterPro"/>
</dbReference>
<dbReference type="SUPFAM" id="SSF102198">
    <property type="entry name" value="Putative cyclase"/>
    <property type="match status" value="1"/>
</dbReference>
<dbReference type="InterPro" id="IPR037175">
    <property type="entry name" value="KFase_sf"/>
</dbReference>
<accession>A0A081C7C0</accession>
<reference evidence="1" key="1">
    <citation type="journal article" date="2015" name="PeerJ">
        <title>First genomic representation of candidate bacterial phylum KSB3 points to enhanced environmental sensing as a trigger of wastewater bulking.</title>
        <authorList>
            <person name="Sekiguchi Y."/>
            <person name="Ohashi A."/>
            <person name="Parks D.H."/>
            <person name="Yamauchi T."/>
            <person name="Tyson G.W."/>
            <person name="Hugenholtz P."/>
        </authorList>
    </citation>
    <scope>NUCLEOTIDE SEQUENCE [LARGE SCALE GENOMIC DNA]</scope>
</reference>
<dbReference type="PANTHER" id="PTHR31118">
    <property type="entry name" value="CYCLASE-LIKE PROTEIN 2"/>
    <property type="match status" value="1"/>
</dbReference>
<evidence type="ECO:0000313" key="1">
    <source>
        <dbReference type="EMBL" id="GAK60475.1"/>
    </source>
</evidence>
<gene>
    <name evidence="1" type="ORF">U27_00372</name>
</gene>
<proteinExistence type="predicted"/>
<organism evidence="1">
    <name type="scientific">Vecturithrix granuli</name>
    <dbReference type="NCBI Taxonomy" id="1499967"/>
    <lineage>
        <taxon>Bacteria</taxon>
        <taxon>Candidatus Moduliflexota</taxon>
        <taxon>Candidatus Vecturitrichia</taxon>
        <taxon>Candidatus Vecturitrichales</taxon>
        <taxon>Candidatus Vecturitrichaceae</taxon>
        <taxon>Candidatus Vecturithrix</taxon>
    </lineage>
</organism>
<keyword evidence="2" id="KW-1185">Reference proteome</keyword>
<dbReference type="EMBL" id="DF820473">
    <property type="protein sequence ID" value="GAK60475.1"/>
    <property type="molecule type" value="Genomic_DNA"/>
</dbReference>
<dbReference type="AlphaFoldDB" id="A0A081C7C0"/>
<dbReference type="HOGENOM" id="CLU_030671_2_0_0"/>
<dbReference type="STRING" id="1499967.U27_00372"/>
<dbReference type="PANTHER" id="PTHR31118:SF12">
    <property type="entry name" value="CYCLASE-LIKE PROTEIN 2"/>
    <property type="match status" value="1"/>
</dbReference>
<evidence type="ECO:0000313" key="2">
    <source>
        <dbReference type="Proteomes" id="UP000030661"/>
    </source>
</evidence>